<evidence type="ECO:0000313" key="2">
    <source>
        <dbReference type="EMBL" id="SIS49509.1"/>
    </source>
</evidence>
<dbReference type="STRING" id="529505.SAMN05421761_10174"/>
<dbReference type="PANTHER" id="PTHR11608">
    <property type="entry name" value="BIFUNCTIONAL PROTEIN PYRR"/>
    <property type="match status" value="1"/>
</dbReference>
<evidence type="ECO:0000259" key="1">
    <source>
        <dbReference type="Pfam" id="PF00156"/>
    </source>
</evidence>
<protein>
    <submittedName>
        <fullName evidence="2">Pyrimidine operon attenuation protein / uracil phosphoribosyltransferase</fullName>
    </submittedName>
</protein>
<dbReference type="Proteomes" id="UP000186026">
    <property type="component" value="Unassembled WGS sequence"/>
</dbReference>
<organism evidence="2 3">
    <name type="scientific">Belliella pelovolcani</name>
    <dbReference type="NCBI Taxonomy" id="529505"/>
    <lineage>
        <taxon>Bacteria</taxon>
        <taxon>Pseudomonadati</taxon>
        <taxon>Bacteroidota</taxon>
        <taxon>Cytophagia</taxon>
        <taxon>Cytophagales</taxon>
        <taxon>Cyclobacteriaceae</taxon>
        <taxon>Belliella</taxon>
    </lineage>
</organism>
<dbReference type="CDD" id="cd06223">
    <property type="entry name" value="PRTases_typeI"/>
    <property type="match status" value="1"/>
</dbReference>
<sequence length="167" mass="18737">MSENQSLVLNHRQIGQKITRMAYEIYERNSSEEEIFFAGISGMGKVFADLLADKLQSISPLRASVMEVILDKNSLVQGEVKLSGNSNLENKCLILVDDVLNTGKTLAYALKPFLEIPIKKMEMAVLVNRSHKLFPVSADYTGLELSTTLNEHIEVNLTKDNYTVHLH</sequence>
<name>A0A1N7JJK9_9BACT</name>
<keyword evidence="3" id="KW-1185">Reference proteome</keyword>
<proteinExistence type="predicted"/>
<dbReference type="Gene3D" id="3.40.50.2020">
    <property type="match status" value="1"/>
</dbReference>
<dbReference type="SUPFAM" id="SSF53271">
    <property type="entry name" value="PRTase-like"/>
    <property type="match status" value="1"/>
</dbReference>
<dbReference type="AlphaFoldDB" id="A0A1N7JJK9"/>
<dbReference type="InterPro" id="IPR000836">
    <property type="entry name" value="PRTase_dom"/>
</dbReference>
<dbReference type="PANTHER" id="PTHR11608:SF0">
    <property type="entry name" value="BIFUNCTIONAL PROTEIN PYRR"/>
    <property type="match status" value="1"/>
</dbReference>
<accession>A0A1N7JJK9</accession>
<dbReference type="GO" id="GO:0016757">
    <property type="term" value="F:glycosyltransferase activity"/>
    <property type="evidence" value="ECO:0007669"/>
    <property type="project" value="UniProtKB-KW"/>
</dbReference>
<dbReference type="InterPro" id="IPR029057">
    <property type="entry name" value="PRTase-like"/>
</dbReference>
<keyword evidence="2" id="KW-0808">Transferase</keyword>
<dbReference type="InterPro" id="IPR050137">
    <property type="entry name" value="PyrR_bifunctional"/>
</dbReference>
<dbReference type="Pfam" id="PF00156">
    <property type="entry name" value="Pribosyltran"/>
    <property type="match status" value="1"/>
</dbReference>
<dbReference type="EMBL" id="FTOP01000001">
    <property type="protein sequence ID" value="SIS49509.1"/>
    <property type="molecule type" value="Genomic_DNA"/>
</dbReference>
<dbReference type="RefSeq" id="WP_076497456.1">
    <property type="nucleotide sequence ID" value="NZ_FTOP01000001.1"/>
</dbReference>
<evidence type="ECO:0000313" key="3">
    <source>
        <dbReference type="Proteomes" id="UP000186026"/>
    </source>
</evidence>
<feature type="domain" description="Phosphoribosyltransferase" evidence="1">
    <location>
        <begin position="8"/>
        <end position="146"/>
    </location>
</feature>
<reference evidence="3" key="1">
    <citation type="submission" date="2017-01" db="EMBL/GenBank/DDBJ databases">
        <authorList>
            <person name="Varghese N."/>
            <person name="Submissions S."/>
        </authorList>
    </citation>
    <scope>NUCLEOTIDE SEQUENCE [LARGE SCALE GENOMIC DNA]</scope>
    <source>
        <strain evidence="3">DSM 46698</strain>
    </source>
</reference>
<gene>
    <name evidence="2" type="ORF">SAMN05421761_10174</name>
</gene>
<keyword evidence="2" id="KW-0328">Glycosyltransferase</keyword>
<dbReference type="OrthoDB" id="664757at2"/>